<keyword evidence="8" id="KW-1185">Reference proteome</keyword>
<dbReference type="GO" id="GO:0008270">
    <property type="term" value="F:zinc ion binding"/>
    <property type="evidence" value="ECO:0007669"/>
    <property type="project" value="UniProtKB-UniRule"/>
</dbReference>
<evidence type="ECO:0000256" key="4">
    <source>
        <dbReference type="PROSITE-ProRule" id="PRU00453"/>
    </source>
</evidence>
<evidence type="ECO:0000256" key="2">
    <source>
        <dbReference type="ARBA" id="ARBA00022771"/>
    </source>
</evidence>
<evidence type="ECO:0000313" key="8">
    <source>
        <dbReference type="Proteomes" id="UP000232323"/>
    </source>
</evidence>
<dbReference type="CDD" id="cd21437">
    <property type="entry name" value="zf-HIT_ZNHIT1_like"/>
    <property type="match status" value="1"/>
</dbReference>
<keyword evidence="1" id="KW-0479">Metal-binding</keyword>
<dbReference type="Gene3D" id="3.30.60.190">
    <property type="match status" value="1"/>
</dbReference>
<dbReference type="GO" id="GO:0005634">
    <property type="term" value="C:nucleus"/>
    <property type="evidence" value="ECO:0007669"/>
    <property type="project" value="UniProtKB-ARBA"/>
</dbReference>
<name>A0A250XM81_9CHLO</name>
<feature type="domain" description="HIT-type" evidence="6">
    <location>
        <begin position="153"/>
        <end position="185"/>
    </location>
</feature>
<comment type="caution">
    <text evidence="7">The sequence shown here is derived from an EMBL/GenBank/DDBJ whole genome shotgun (WGS) entry which is preliminary data.</text>
</comment>
<dbReference type="AlphaFoldDB" id="A0A250XM81"/>
<proteinExistence type="predicted"/>
<evidence type="ECO:0000313" key="7">
    <source>
        <dbReference type="EMBL" id="GAX84029.1"/>
    </source>
</evidence>
<dbReference type="Pfam" id="PF04438">
    <property type="entry name" value="zf-HIT"/>
    <property type="match status" value="1"/>
</dbReference>
<dbReference type="InterPro" id="IPR039723">
    <property type="entry name" value="Vps71/ZNHIT1"/>
</dbReference>
<dbReference type="Proteomes" id="UP000232323">
    <property type="component" value="Unassembled WGS sequence"/>
</dbReference>
<dbReference type="OrthoDB" id="74807at2759"/>
<evidence type="ECO:0000256" key="3">
    <source>
        <dbReference type="ARBA" id="ARBA00022833"/>
    </source>
</evidence>
<feature type="compositionally biased region" description="Acidic residues" evidence="5">
    <location>
        <begin position="43"/>
        <end position="69"/>
    </location>
</feature>
<dbReference type="InterPro" id="IPR007529">
    <property type="entry name" value="Znf_HIT"/>
</dbReference>
<reference evidence="7 8" key="1">
    <citation type="submission" date="2017-08" db="EMBL/GenBank/DDBJ databases">
        <title>Acidophilic green algal genome provides insights into adaptation to an acidic environment.</title>
        <authorList>
            <person name="Hirooka S."/>
            <person name="Hirose Y."/>
            <person name="Kanesaki Y."/>
            <person name="Higuchi S."/>
            <person name="Fujiwara T."/>
            <person name="Onuma R."/>
            <person name="Era A."/>
            <person name="Ohbayashi R."/>
            <person name="Uzuka A."/>
            <person name="Nozaki H."/>
            <person name="Yoshikawa H."/>
            <person name="Miyagishima S.Y."/>
        </authorList>
    </citation>
    <scope>NUCLEOTIDE SEQUENCE [LARGE SCALE GENOMIC DNA]</scope>
    <source>
        <strain evidence="7 8">NIES-2499</strain>
    </source>
</reference>
<dbReference type="STRING" id="1157962.A0A250XM81"/>
<feature type="region of interest" description="Disordered" evidence="5">
    <location>
        <begin position="1"/>
        <end position="104"/>
    </location>
</feature>
<gene>
    <name evidence="7" type="ORF">CEUSTIGMA_g11453.t1</name>
</gene>
<sequence length="190" mass="20626">MDGRRTLRARKVSQQMAIVDESQRQQATQARLDALENDHDAGDDQAADSAGDEEVIIHDDEDENDDEDGPSSSKKSKRGRKQSGVGAGPKKKFRGGPVTARGPKSFNRLLEDYILDKGAQQGSVQPPSGVGPVPDYLSIAAGPPTIFAPKKLCSVCGNSSMYTCSRCRSKYCSRKCHGVHVETRCLKFTL</sequence>
<evidence type="ECO:0000256" key="1">
    <source>
        <dbReference type="ARBA" id="ARBA00022723"/>
    </source>
</evidence>
<feature type="compositionally biased region" description="Basic residues" evidence="5">
    <location>
        <begin position="1"/>
        <end position="11"/>
    </location>
</feature>
<dbReference type="SUPFAM" id="SSF144232">
    <property type="entry name" value="HIT/MYND zinc finger-like"/>
    <property type="match status" value="1"/>
</dbReference>
<dbReference type="PROSITE" id="PS51083">
    <property type="entry name" value="ZF_HIT"/>
    <property type="match status" value="1"/>
</dbReference>
<keyword evidence="2 4" id="KW-0863">Zinc-finger</keyword>
<evidence type="ECO:0000259" key="6">
    <source>
        <dbReference type="PROSITE" id="PS51083"/>
    </source>
</evidence>
<organism evidence="7 8">
    <name type="scientific">Chlamydomonas eustigma</name>
    <dbReference type="NCBI Taxonomy" id="1157962"/>
    <lineage>
        <taxon>Eukaryota</taxon>
        <taxon>Viridiplantae</taxon>
        <taxon>Chlorophyta</taxon>
        <taxon>core chlorophytes</taxon>
        <taxon>Chlorophyceae</taxon>
        <taxon>CS clade</taxon>
        <taxon>Chlamydomonadales</taxon>
        <taxon>Chlamydomonadaceae</taxon>
        <taxon>Chlamydomonas</taxon>
    </lineage>
</organism>
<keyword evidence="3" id="KW-0862">Zinc</keyword>
<feature type="compositionally biased region" description="Basic and acidic residues" evidence="5">
    <location>
        <begin position="33"/>
        <end position="42"/>
    </location>
</feature>
<dbReference type="EMBL" id="BEGY01000114">
    <property type="protein sequence ID" value="GAX84029.1"/>
    <property type="molecule type" value="Genomic_DNA"/>
</dbReference>
<protein>
    <recommendedName>
        <fullName evidence="6">HIT-type domain-containing protein</fullName>
    </recommendedName>
</protein>
<accession>A0A250XM81</accession>
<dbReference type="PANTHER" id="PTHR13093">
    <property type="entry name" value="ZINC FINGER HIT DOMAIN CONTAINING PROTEIN 1"/>
    <property type="match status" value="1"/>
</dbReference>
<evidence type="ECO:0000256" key="5">
    <source>
        <dbReference type="SAM" id="MobiDB-lite"/>
    </source>
</evidence>
<dbReference type="GO" id="GO:0006338">
    <property type="term" value="P:chromatin remodeling"/>
    <property type="evidence" value="ECO:0007669"/>
    <property type="project" value="InterPro"/>
</dbReference>